<comment type="caution">
    <text evidence="1">The sequence shown here is derived from an EMBL/GenBank/DDBJ whole genome shotgun (WGS) entry which is preliminary data.</text>
</comment>
<sequence>MATSKLLLSQLRRCSHCLTRAPVCHLFHAPIPTQTPPSSYCFRSPVHFFHSRSVDDFNNNSDTVTASSENIKLSDGVTESFVGSATTPSEIINLSEGVIGTSGAEESILPVRTLISLLDAYHDFTGFPWWIIIASSTLAFRFALLPVLVLQLKKIQRIGELFPKLPPPFPPPLSGRSFIDQISHFRRERKAVGCPSFLWFLASFSIQVPCFLLGVTSIRRMSLDGHPGFDCGGTLWFQNLTEFPHGLLGSVFPVLIAGLHFTNIQISFRSSSLGKESGLFGSLAEYYKLYLKLLTVPLFFVGYCIPQGSLVYWVTNSSFSVIQQLSLKHPAIRSKLGLPDKHVPAAATKSGESDGETNLDSPAKQRKISVKELAPKELLALSVQYLSKGQKERAIPFLQLALDKDPDYINALIVMGQTHLQKGLLAEAVEYLERAISKLFHAGHPTESEDIDLLIVASQWAGVACIRQGKWAEGIVHLERIGDLKEPEEPRAKAHYYDGLVVFSSALSNVGRKAEAAKYLRLAAAYNPEYNQLLEQLENDDGEFVSDLSSSRRRDY</sequence>
<protein>
    <submittedName>
        <fullName evidence="1">ALBINO3-like protein 2, chloroplastic</fullName>
    </submittedName>
</protein>
<gene>
    <name evidence="1" type="ORF">OWV82_019061</name>
</gene>
<name>A0ACC1XEL6_MELAZ</name>
<organism evidence="1 2">
    <name type="scientific">Melia azedarach</name>
    <name type="common">Chinaberry tree</name>
    <dbReference type="NCBI Taxonomy" id="155640"/>
    <lineage>
        <taxon>Eukaryota</taxon>
        <taxon>Viridiplantae</taxon>
        <taxon>Streptophyta</taxon>
        <taxon>Embryophyta</taxon>
        <taxon>Tracheophyta</taxon>
        <taxon>Spermatophyta</taxon>
        <taxon>Magnoliopsida</taxon>
        <taxon>eudicotyledons</taxon>
        <taxon>Gunneridae</taxon>
        <taxon>Pentapetalae</taxon>
        <taxon>rosids</taxon>
        <taxon>malvids</taxon>
        <taxon>Sapindales</taxon>
        <taxon>Meliaceae</taxon>
        <taxon>Melia</taxon>
    </lineage>
</organism>
<proteinExistence type="predicted"/>
<dbReference type="Proteomes" id="UP001164539">
    <property type="component" value="Chromosome 10"/>
</dbReference>
<accession>A0ACC1XEL6</accession>
<evidence type="ECO:0000313" key="2">
    <source>
        <dbReference type="Proteomes" id="UP001164539"/>
    </source>
</evidence>
<reference evidence="1 2" key="1">
    <citation type="journal article" date="2023" name="Science">
        <title>Complex scaffold remodeling in plant triterpene biosynthesis.</title>
        <authorList>
            <person name="De La Pena R."/>
            <person name="Hodgson H."/>
            <person name="Liu J.C."/>
            <person name="Stephenson M.J."/>
            <person name="Martin A.C."/>
            <person name="Owen C."/>
            <person name="Harkess A."/>
            <person name="Leebens-Mack J."/>
            <person name="Jimenez L.E."/>
            <person name="Osbourn A."/>
            <person name="Sattely E.S."/>
        </authorList>
    </citation>
    <scope>NUCLEOTIDE SEQUENCE [LARGE SCALE GENOMIC DNA]</scope>
    <source>
        <strain evidence="2">cv. JPN11</strain>
        <tissue evidence="1">Leaf</tissue>
    </source>
</reference>
<evidence type="ECO:0000313" key="1">
    <source>
        <dbReference type="EMBL" id="KAJ4709238.1"/>
    </source>
</evidence>
<dbReference type="EMBL" id="CM051403">
    <property type="protein sequence ID" value="KAJ4709238.1"/>
    <property type="molecule type" value="Genomic_DNA"/>
</dbReference>
<keyword evidence="2" id="KW-1185">Reference proteome</keyword>